<comment type="subcellular location">
    <subcellularLocation>
        <location evidence="1">Membrane</location>
        <topology evidence="1">Multi-pass membrane protein</topology>
    </subcellularLocation>
</comment>
<dbReference type="PANTHER" id="PTHR21716:SF4">
    <property type="entry name" value="TRANSMEMBRANE PROTEIN 245"/>
    <property type="match status" value="1"/>
</dbReference>
<evidence type="ECO:0000256" key="2">
    <source>
        <dbReference type="ARBA" id="ARBA00009773"/>
    </source>
</evidence>
<accession>A0A7G2CMX5</accession>
<keyword evidence="8" id="KW-1185">Reference proteome</keyword>
<evidence type="ECO:0000256" key="6">
    <source>
        <dbReference type="SAM" id="Phobius"/>
    </source>
</evidence>
<evidence type="ECO:0000256" key="1">
    <source>
        <dbReference type="ARBA" id="ARBA00004141"/>
    </source>
</evidence>
<feature type="transmembrane region" description="Helical" evidence="6">
    <location>
        <begin position="62"/>
        <end position="83"/>
    </location>
</feature>
<evidence type="ECO:0000256" key="4">
    <source>
        <dbReference type="ARBA" id="ARBA00022989"/>
    </source>
</evidence>
<evidence type="ECO:0000256" key="5">
    <source>
        <dbReference type="ARBA" id="ARBA00023136"/>
    </source>
</evidence>
<reference evidence="7 8" key="1">
    <citation type="submission" date="2020-08" db="EMBL/GenBank/DDBJ databases">
        <authorList>
            <person name="Newling K."/>
            <person name="Davey J."/>
            <person name="Forrester S."/>
        </authorList>
    </citation>
    <scope>NUCLEOTIDE SEQUENCE [LARGE SCALE GENOMIC DNA]</scope>
    <source>
        <strain evidence="8">Crithidia deanei Carvalho (ATCC PRA-265)</strain>
    </source>
</reference>
<keyword evidence="4 6" id="KW-1133">Transmembrane helix</keyword>
<name>A0A7G2CMX5_9TRYP</name>
<keyword evidence="5 6" id="KW-0472">Membrane</keyword>
<evidence type="ECO:0000256" key="3">
    <source>
        <dbReference type="ARBA" id="ARBA00022692"/>
    </source>
</evidence>
<sequence>MTSVEDFPPHVDLSSTIRLPRREGSATREEGSACPTPRSVLFDHSLFNKAEMEAYQKNWEKVIFGATAILFFVLAVFVGYSVYDLIQPYYGAVTGAVLVSLVLHRKTRLQSNLDKDVCRQRMERFATGDGRGGLASFFGKRLSFLPLVGYVSMQFVYLLGLNKVERRIRVKRSGEAGAAPGVEGPTGQSGEWTWRRERLVSSKTGRMFLRALAIAIVLLLSHYTVGLPVLAGVHVAVVFPVLTVFRLVYDADTFIVYGSRWWRGVIFFVIGAGLLFSDVFLSAWTVVNFVRAEGEKAKEIPQKKCNDVDNIPPSEYVSCLIKDVFIEKRSFPAILNRLMPRDRFGAKRLRETWDALIGSAKKNATADHTEWFNPSKEWLGYLLYCPILIADYCYSAFLFFAVLGFLLQLENTVLYYILEKLLVILQPRLGARHARMLEEDITTGIRTLLTSFWHMTWYHFTITFLAFKITDRSGASLAGVVSVCLTLFPFLAKFITPVTLYLLFTTAVWIGGAFLGFFDTSFSVFRWDWEVVYPFVLLAAAYLEYCDEWLLCVNRGYQRNQLSDGSGFEKLLLSPFVVTTSILLGLYRYGVRGVVVGPFIVLIAKVFYDNWNLVVAPPKAEETTAATERKEEEKDRQS</sequence>
<feature type="transmembrane region" description="Helical" evidence="6">
    <location>
        <begin position="474"/>
        <end position="492"/>
    </location>
</feature>
<dbReference type="EMBL" id="LR877159">
    <property type="protein sequence ID" value="CAD2219913.1"/>
    <property type="molecule type" value="Genomic_DNA"/>
</dbReference>
<feature type="transmembrane region" description="Helical" evidence="6">
    <location>
        <begin position="231"/>
        <end position="249"/>
    </location>
</feature>
<evidence type="ECO:0000313" key="7">
    <source>
        <dbReference type="EMBL" id="CAD2219913.1"/>
    </source>
</evidence>
<dbReference type="VEuPathDB" id="TriTrypDB:ADEAN_000742600"/>
<feature type="transmembrane region" description="Helical" evidence="6">
    <location>
        <begin position="498"/>
        <end position="518"/>
    </location>
</feature>
<feature type="transmembrane region" description="Helical" evidence="6">
    <location>
        <begin position="207"/>
        <end position="225"/>
    </location>
</feature>
<dbReference type="GO" id="GO:0016020">
    <property type="term" value="C:membrane"/>
    <property type="evidence" value="ECO:0007669"/>
    <property type="project" value="UniProtKB-SubCell"/>
</dbReference>
<gene>
    <name evidence="7" type="ORF">ADEAN_000742600</name>
</gene>
<dbReference type="Proteomes" id="UP000515908">
    <property type="component" value="Chromosome 15"/>
</dbReference>
<keyword evidence="3 6" id="KW-0812">Transmembrane</keyword>
<organism evidence="7 8">
    <name type="scientific">Angomonas deanei</name>
    <dbReference type="NCBI Taxonomy" id="59799"/>
    <lineage>
        <taxon>Eukaryota</taxon>
        <taxon>Discoba</taxon>
        <taxon>Euglenozoa</taxon>
        <taxon>Kinetoplastea</taxon>
        <taxon>Metakinetoplastina</taxon>
        <taxon>Trypanosomatida</taxon>
        <taxon>Trypanosomatidae</taxon>
        <taxon>Strigomonadinae</taxon>
        <taxon>Angomonas</taxon>
    </lineage>
</organism>
<protein>
    <submittedName>
        <fullName evidence="7">Uncharacterized protein</fullName>
    </submittedName>
</protein>
<feature type="transmembrane region" description="Helical" evidence="6">
    <location>
        <begin position="381"/>
        <end position="406"/>
    </location>
</feature>
<feature type="transmembrane region" description="Helical" evidence="6">
    <location>
        <begin position="261"/>
        <end position="284"/>
    </location>
</feature>
<dbReference type="AlphaFoldDB" id="A0A7G2CMX5"/>
<dbReference type="InterPro" id="IPR002549">
    <property type="entry name" value="AI-2E-like"/>
</dbReference>
<proteinExistence type="inferred from homology"/>
<comment type="similarity">
    <text evidence="2">Belongs to the autoinducer-2 exporter (AI-2E) (TC 2.A.86) family.</text>
</comment>
<feature type="transmembrane region" description="Helical" evidence="6">
    <location>
        <begin position="144"/>
        <end position="162"/>
    </location>
</feature>
<evidence type="ECO:0000313" key="8">
    <source>
        <dbReference type="Proteomes" id="UP000515908"/>
    </source>
</evidence>
<dbReference type="PANTHER" id="PTHR21716">
    <property type="entry name" value="TRANSMEMBRANE PROTEIN"/>
    <property type="match status" value="1"/>
</dbReference>